<feature type="region of interest" description="Disordered" evidence="1">
    <location>
        <begin position="94"/>
        <end position="123"/>
    </location>
</feature>
<sequence length="123" mass="13343">MVIFRLLMLFTVKPAAELGTDEAPGVMVMATAEPDAAEPGAVPVTDVVILEVWPMPKTVPLQLQFTLMGTAFAGAAKQKTVATATGAIRPARNRDEVDLMANSRNVEQRYDEKSNRKMGVQKI</sequence>
<evidence type="ECO:0000313" key="3">
    <source>
        <dbReference type="Proteomes" id="UP001621418"/>
    </source>
</evidence>
<evidence type="ECO:0008006" key="4">
    <source>
        <dbReference type="Google" id="ProtNLM"/>
    </source>
</evidence>
<reference evidence="2 3" key="1">
    <citation type="submission" date="2022-10" db="EMBL/GenBank/DDBJ databases">
        <title>The complete genomes of actinobacterial strains from the NBC collection.</title>
        <authorList>
            <person name="Joergensen T.S."/>
            <person name="Alvarez Arevalo M."/>
            <person name="Sterndorff E.B."/>
            <person name="Faurdal D."/>
            <person name="Vuksanovic O."/>
            <person name="Mourched A.-S."/>
            <person name="Charusanti P."/>
            <person name="Shaw S."/>
            <person name="Blin K."/>
            <person name="Weber T."/>
        </authorList>
    </citation>
    <scope>NUCLEOTIDE SEQUENCE [LARGE SCALE GENOMIC DNA]</scope>
    <source>
        <strain evidence="2 3">NBC_01413</strain>
    </source>
</reference>
<gene>
    <name evidence="2" type="ORF">OG308_22095</name>
</gene>
<evidence type="ECO:0000256" key="1">
    <source>
        <dbReference type="SAM" id="MobiDB-lite"/>
    </source>
</evidence>
<dbReference type="RefSeq" id="WP_364653713.1">
    <property type="nucleotide sequence ID" value="NZ_CP109527.1"/>
</dbReference>
<evidence type="ECO:0000313" key="2">
    <source>
        <dbReference type="EMBL" id="WTY34019.1"/>
    </source>
</evidence>
<organism evidence="2 3">
    <name type="scientific">Nocardia salmonicida</name>
    <dbReference type="NCBI Taxonomy" id="53431"/>
    <lineage>
        <taxon>Bacteria</taxon>
        <taxon>Bacillati</taxon>
        <taxon>Actinomycetota</taxon>
        <taxon>Actinomycetes</taxon>
        <taxon>Mycobacteriales</taxon>
        <taxon>Nocardiaceae</taxon>
        <taxon>Nocardia</taxon>
    </lineage>
</organism>
<proteinExistence type="predicted"/>
<dbReference type="Proteomes" id="UP001621418">
    <property type="component" value="Chromosome"/>
</dbReference>
<feature type="compositionally biased region" description="Basic and acidic residues" evidence="1">
    <location>
        <begin position="106"/>
        <end position="115"/>
    </location>
</feature>
<name>A0ABZ1N2F2_9NOCA</name>
<protein>
    <recommendedName>
        <fullName evidence="4">Secreted protein</fullName>
    </recommendedName>
</protein>
<dbReference type="EMBL" id="CP109527">
    <property type="protein sequence ID" value="WTY34019.1"/>
    <property type="molecule type" value="Genomic_DNA"/>
</dbReference>
<keyword evidence="3" id="KW-1185">Reference proteome</keyword>
<accession>A0ABZ1N2F2</accession>